<dbReference type="GO" id="GO:0004342">
    <property type="term" value="F:glucosamine-6-phosphate deaminase activity"/>
    <property type="evidence" value="ECO:0007669"/>
    <property type="project" value="InterPro"/>
</dbReference>
<organism evidence="2 3">
    <name type="scientific">Termitidicoccus mucosus</name>
    <dbReference type="NCBI Taxonomy" id="1184151"/>
    <lineage>
        <taxon>Bacteria</taxon>
        <taxon>Pseudomonadati</taxon>
        <taxon>Verrucomicrobiota</taxon>
        <taxon>Opitutia</taxon>
        <taxon>Opitutales</taxon>
        <taxon>Opitutaceae</taxon>
        <taxon>Termitidicoccus</taxon>
    </lineage>
</organism>
<proteinExistence type="predicted"/>
<evidence type="ECO:0000313" key="3">
    <source>
        <dbReference type="Proteomes" id="UP000078486"/>
    </source>
</evidence>
<keyword evidence="3" id="KW-1185">Reference proteome</keyword>
<dbReference type="GO" id="GO:0042802">
    <property type="term" value="F:identical protein binding"/>
    <property type="evidence" value="ECO:0007669"/>
    <property type="project" value="TreeGrafter"/>
</dbReference>
<dbReference type="STRING" id="1184151.AW736_22965"/>
<dbReference type="PANTHER" id="PTHR11280">
    <property type="entry name" value="GLUCOSAMINE-6-PHOSPHATE ISOMERASE"/>
    <property type="match status" value="1"/>
</dbReference>
<dbReference type="Proteomes" id="UP000078486">
    <property type="component" value="Unassembled WGS sequence"/>
</dbReference>
<dbReference type="OrthoDB" id="9791139at2"/>
<dbReference type="SUPFAM" id="SSF100950">
    <property type="entry name" value="NagB/RpiA/CoA transferase-like"/>
    <property type="match status" value="1"/>
</dbReference>
<dbReference type="CDD" id="cd01399">
    <property type="entry name" value="GlcN6P_deaminase"/>
    <property type="match status" value="1"/>
</dbReference>
<dbReference type="GO" id="GO:0005737">
    <property type="term" value="C:cytoplasm"/>
    <property type="evidence" value="ECO:0007669"/>
    <property type="project" value="TreeGrafter"/>
</dbReference>
<sequence length="264" mass="28374">MKKKTPATVYNTYGRLAVETHPTRAALGHAAGHAAAAAIRDAIGAQGRARVIFACAPSQDEFLGSLIESSRAGAAAFDWKKVTAFHMDDYVGLKATQPQSFRYYLNEHLLSRVKVGAFHPIQADAPDIAKACADYTRLLAEKPIDLVCMGIGENGHIAFNDPPVADFADPALIKQVELDRACRRQQVNDGCFSSLADVPKHALSLTVTVFRQARQLSIHAPGPLKAKAVRATVRGPISVKCPASILRLHPNATLHIDAVAAKLL</sequence>
<dbReference type="Pfam" id="PF01182">
    <property type="entry name" value="Glucosamine_iso"/>
    <property type="match status" value="1"/>
</dbReference>
<reference evidence="2 3" key="1">
    <citation type="submission" date="2016-01" db="EMBL/GenBank/DDBJ databases">
        <title>High potential of lignocellulose degradation of a new Verrucomicrobia species.</title>
        <authorList>
            <person name="Wang Y."/>
            <person name="Shi Y."/>
            <person name="Qiu Z."/>
            <person name="Liu S."/>
            <person name="Yang H."/>
        </authorList>
    </citation>
    <scope>NUCLEOTIDE SEQUENCE [LARGE SCALE GENOMIC DNA]</scope>
    <source>
        <strain evidence="2 3">TSB47</strain>
    </source>
</reference>
<dbReference type="GO" id="GO:0006043">
    <property type="term" value="P:glucosamine catabolic process"/>
    <property type="evidence" value="ECO:0007669"/>
    <property type="project" value="TreeGrafter"/>
</dbReference>
<evidence type="ECO:0000259" key="1">
    <source>
        <dbReference type="Pfam" id="PF01182"/>
    </source>
</evidence>
<dbReference type="GO" id="GO:0005975">
    <property type="term" value="P:carbohydrate metabolic process"/>
    <property type="evidence" value="ECO:0007669"/>
    <property type="project" value="InterPro"/>
</dbReference>
<dbReference type="GO" id="GO:0006046">
    <property type="term" value="P:N-acetylglucosamine catabolic process"/>
    <property type="evidence" value="ECO:0007669"/>
    <property type="project" value="TreeGrafter"/>
</dbReference>
<accession>A0A178IBM4</accession>
<dbReference type="AlphaFoldDB" id="A0A178IBM4"/>
<dbReference type="PANTHER" id="PTHR11280:SF6">
    <property type="entry name" value="GLUCOSAMINE-6-PHOSPHATE ISOMERASE NAGB"/>
    <property type="match status" value="1"/>
</dbReference>
<comment type="caution">
    <text evidence="2">The sequence shown here is derived from an EMBL/GenBank/DDBJ whole genome shotgun (WGS) entry which is preliminary data.</text>
</comment>
<dbReference type="GO" id="GO:0019262">
    <property type="term" value="P:N-acetylneuraminate catabolic process"/>
    <property type="evidence" value="ECO:0007669"/>
    <property type="project" value="TreeGrafter"/>
</dbReference>
<protein>
    <recommendedName>
        <fullName evidence="1">Glucosamine/galactosamine-6-phosphate isomerase domain-containing protein</fullName>
    </recommendedName>
</protein>
<dbReference type="InterPro" id="IPR006148">
    <property type="entry name" value="Glc/Gal-6P_isomerase"/>
</dbReference>
<dbReference type="Gene3D" id="3.40.50.1360">
    <property type="match status" value="1"/>
</dbReference>
<dbReference type="InterPro" id="IPR037171">
    <property type="entry name" value="NagB/RpiA_transferase-like"/>
</dbReference>
<gene>
    <name evidence="2" type="ORF">AW736_22965</name>
</gene>
<evidence type="ECO:0000313" key="2">
    <source>
        <dbReference type="EMBL" id="OAM87432.1"/>
    </source>
</evidence>
<name>A0A178IBM4_9BACT</name>
<feature type="domain" description="Glucosamine/galactosamine-6-phosphate isomerase" evidence="1">
    <location>
        <begin position="23"/>
        <end position="247"/>
    </location>
</feature>
<dbReference type="InterPro" id="IPR004547">
    <property type="entry name" value="Glucosamine6P_isomerase"/>
</dbReference>
<dbReference type="EMBL" id="LRRQ01000171">
    <property type="protein sequence ID" value="OAM87432.1"/>
    <property type="molecule type" value="Genomic_DNA"/>
</dbReference>
<dbReference type="RefSeq" id="WP_068772627.1">
    <property type="nucleotide sequence ID" value="NZ_CP109796.1"/>
</dbReference>